<proteinExistence type="predicted"/>
<dbReference type="EMBL" id="CP042433">
    <property type="protein sequence ID" value="QEC56263.1"/>
    <property type="molecule type" value="Genomic_DNA"/>
</dbReference>
<accession>A0A5B8UIB0</accession>
<dbReference type="Gene3D" id="3.60.21.10">
    <property type="match status" value="1"/>
</dbReference>
<feature type="domain" description="Calcineurin-like phosphoesterase" evidence="1">
    <location>
        <begin position="123"/>
        <end position="311"/>
    </location>
</feature>
<evidence type="ECO:0000313" key="2">
    <source>
        <dbReference type="EMBL" id="QEC56263.1"/>
    </source>
</evidence>
<dbReference type="SUPFAM" id="SSF56300">
    <property type="entry name" value="Metallo-dependent phosphatases"/>
    <property type="match status" value="1"/>
</dbReference>
<dbReference type="AlphaFoldDB" id="A0A5B8UIB0"/>
<protein>
    <submittedName>
        <fullName evidence="2">Metallophosphoesterase</fullName>
    </submittedName>
</protein>
<dbReference type="KEGG" id="fgg:FSB75_10290"/>
<evidence type="ECO:0000259" key="1">
    <source>
        <dbReference type="Pfam" id="PF00149"/>
    </source>
</evidence>
<dbReference type="Proteomes" id="UP000321204">
    <property type="component" value="Chromosome"/>
</dbReference>
<sequence>MADQPLTQMRSQDDYKGLSRSVAANHFNTEVKKSEASADAKEATGEIKTATQRKLHLLAQFTTKTVWQWLKYYVINRFGKKADYAEYTGGDRGVYKLNNEGETVIGVVADWATFTFESCEVATKMAEQNPQFTVHLGDTYYVGEPKEIAANFLGNDCPWPRGSQGSFVLLGNHEMYARGIAYYRDLLPALGMKGSNGNFNGQGAAFFCLENDHWRILGLDTGYHSIGKIPLLEMISFLSPNCRFDDKLMNWLANDVKLGDPADKRGIIVLTHHQYLSAFKGEAEYTKPAEQLASFIGKDRPIVWLFGHEHKFSMYDKAQLKNGVTAYGRCIGHGGMPIELGFKKSESQKGFSKLVMVDKRETSPGSGLGFNGYALLRINGAAVEIDYCDKAGVLITEQWLSDNGAIKGSIIQVADSLASENFKAGKQWQ</sequence>
<dbReference type="RefSeq" id="WP_146786624.1">
    <property type="nucleotide sequence ID" value="NZ_BAABIO010000001.1"/>
</dbReference>
<name>A0A5B8UIB0_9BACT</name>
<dbReference type="OrthoDB" id="606379at2"/>
<evidence type="ECO:0000313" key="3">
    <source>
        <dbReference type="Proteomes" id="UP000321204"/>
    </source>
</evidence>
<organism evidence="2 3">
    <name type="scientific">Flavisolibacter ginsenosidimutans</name>
    <dbReference type="NCBI Taxonomy" id="661481"/>
    <lineage>
        <taxon>Bacteria</taxon>
        <taxon>Pseudomonadati</taxon>
        <taxon>Bacteroidota</taxon>
        <taxon>Chitinophagia</taxon>
        <taxon>Chitinophagales</taxon>
        <taxon>Chitinophagaceae</taxon>
        <taxon>Flavisolibacter</taxon>
    </lineage>
</organism>
<dbReference type="InterPro" id="IPR029052">
    <property type="entry name" value="Metallo-depent_PP-like"/>
</dbReference>
<keyword evidence="3" id="KW-1185">Reference proteome</keyword>
<reference evidence="2 3" key="1">
    <citation type="journal article" date="2015" name="Int. J. Syst. Evol. Microbiol.">
        <title>Flavisolibacter ginsenosidimutans sp. nov., with ginsenoside-converting activity isolated from soil used for cultivating ginseng.</title>
        <authorList>
            <person name="Zhao Y."/>
            <person name="Liu Q."/>
            <person name="Kang M.S."/>
            <person name="Jin F."/>
            <person name="Yu H."/>
            <person name="Im W.T."/>
        </authorList>
    </citation>
    <scope>NUCLEOTIDE SEQUENCE [LARGE SCALE GENOMIC DNA]</scope>
    <source>
        <strain evidence="2 3">Gsoil 636</strain>
    </source>
</reference>
<gene>
    <name evidence="2" type="ORF">FSB75_10290</name>
</gene>
<dbReference type="Pfam" id="PF00149">
    <property type="entry name" value="Metallophos"/>
    <property type="match status" value="1"/>
</dbReference>
<dbReference type="GO" id="GO:0016787">
    <property type="term" value="F:hydrolase activity"/>
    <property type="evidence" value="ECO:0007669"/>
    <property type="project" value="InterPro"/>
</dbReference>
<dbReference type="InterPro" id="IPR004843">
    <property type="entry name" value="Calcineurin-like_PHP"/>
</dbReference>